<feature type="region of interest" description="Disordered" evidence="1">
    <location>
        <begin position="704"/>
        <end position="727"/>
    </location>
</feature>
<keyword evidence="4" id="KW-1185">Reference proteome</keyword>
<feature type="compositionally biased region" description="Basic and acidic residues" evidence="1">
    <location>
        <begin position="788"/>
        <end position="803"/>
    </location>
</feature>
<dbReference type="SMART" id="SM01054">
    <property type="entry name" value="CaM_binding"/>
    <property type="match status" value="1"/>
</dbReference>
<dbReference type="PANTHER" id="PTHR33349:SF26">
    <property type="entry name" value="CALMODULIN-BINDING DOMAIN-CONTAINING PROTEIN"/>
    <property type="match status" value="1"/>
</dbReference>
<feature type="region of interest" description="Disordered" evidence="1">
    <location>
        <begin position="538"/>
        <end position="569"/>
    </location>
</feature>
<feature type="compositionally biased region" description="Basic and acidic residues" evidence="1">
    <location>
        <begin position="543"/>
        <end position="553"/>
    </location>
</feature>
<feature type="domain" description="Calmodulin-binding" evidence="2">
    <location>
        <begin position="830"/>
        <end position="966"/>
    </location>
</feature>
<comment type="caution">
    <text evidence="3">The sequence shown here is derived from an EMBL/GenBank/DDBJ whole genome shotgun (WGS) entry which is preliminary data.</text>
</comment>
<feature type="region of interest" description="Disordered" evidence="1">
    <location>
        <begin position="754"/>
        <end position="820"/>
    </location>
</feature>
<feature type="compositionally biased region" description="Low complexity" evidence="1">
    <location>
        <begin position="776"/>
        <end position="787"/>
    </location>
</feature>
<evidence type="ECO:0000256" key="1">
    <source>
        <dbReference type="SAM" id="MobiDB-lite"/>
    </source>
</evidence>
<feature type="compositionally biased region" description="Polar residues" evidence="1">
    <location>
        <begin position="765"/>
        <end position="775"/>
    </location>
</feature>
<organism evidence="3 4">
    <name type="scientific">Rubroshorea leprosula</name>
    <dbReference type="NCBI Taxonomy" id="152421"/>
    <lineage>
        <taxon>Eukaryota</taxon>
        <taxon>Viridiplantae</taxon>
        <taxon>Streptophyta</taxon>
        <taxon>Embryophyta</taxon>
        <taxon>Tracheophyta</taxon>
        <taxon>Spermatophyta</taxon>
        <taxon>Magnoliopsida</taxon>
        <taxon>eudicotyledons</taxon>
        <taxon>Gunneridae</taxon>
        <taxon>Pentapetalae</taxon>
        <taxon>rosids</taxon>
        <taxon>malvids</taxon>
        <taxon>Malvales</taxon>
        <taxon>Dipterocarpaceae</taxon>
        <taxon>Rubroshorea</taxon>
    </lineage>
</organism>
<accession>A0AAV5LE71</accession>
<dbReference type="AlphaFoldDB" id="A0AAV5LE71"/>
<protein>
    <recommendedName>
        <fullName evidence="2">Calmodulin-binding domain-containing protein</fullName>
    </recommendedName>
</protein>
<sequence length="979" mass="108294">MAGGAIVNIPVIEMVQPESVDSRRIGFHNGVPILSRYLRDPKGSCHDICKYGMRYTGEETNSSSPTSRKIIAARAEGQNMDRAEIITIEKKKKNDVSFKPSSHSETQVPDNLVVINTATGQGQGQNLEMNVHNRMDRKKKCSPKHPPDPRMKRVIDPFVIKSALKQDEGQNLEIAELNLLDRKKKSRTSRKPSPDSVTFVVDDPAIINATSLQSGGQHLEKADNTSSERKKKSGSSLKPPPDSETRQSDDPAIFGITQTRGEGQFLEKKEINSLDSGKKSGFSPKLSPDCRTVEHDNPPFGRSALLQDESQNLEVVESSSRERNKISEISLMPSLVIKPYETNDCAVVEITPMQAGCQNLERAQENLAESGKKSENFLKSSPDSENQKLVDLVVTNTISTEGSNQILEKAETSFTGRNKREIRHKNDSKVQAKDGPVSIELTTTEGEDRHLEKTRTHVAKGNKKPEYRVKCSPQSESYKPVGPVDIKRESSLLKNKATALSKQVRSTLYETDVSIAHAADSKVKLQWGQSAILTQTCSSGKGNTERGKSKEMGARSMNSPGVPSYRSKGEIRTSKEIKAYWEVKKKGAAPSSICLSARESGNGVSSTNATNSKNLKGISHLKNHVSVKNAECKRYRAEDAKSLKKVRGVSHLKNQQNLRSTGIEQPSSEGLSEKTLYITQSKSLNKSVGSIQIGIRASNLSSLSPSFSGEKSMKRAPNRISTGHSPVSYVKKNMTRRQNRVQACEVPPPLSLSAVRKGLRRTQNRIDITQPSQKLSLTSSRAASSRSSHGDASSEHDERDAKKQARSSKVLNRSRHKKAGIHIPKDKQLIIKQMNFKKGRVIELQPQDFTPRRLKFRQRMPVGSKNVDNQNVKDDVRSINSVDFTAQRLKFKRRMHVDNKNSYSQNVKGDGTDAYSIGKNVEGMVDEKKESGGLLNNVIEETASKLVEARRSKVRALVGAFESVFSLLDTKTVTITSPR</sequence>
<dbReference type="EMBL" id="BPVZ01000111">
    <property type="protein sequence ID" value="GKV35571.1"/>
    <property type="molecule type" value="Genomic_DNA"/>
</dbReference>
<gene>
    <name evidence="3" type="ORF">SLEP1_g43820</name>
</gene>
<evidence type="ECO:0000259" key="2">
    <source>
        <dbReference type="SMART" id="SM01054"/>
    </source>
</evidence>
<dbReference type="Proteomes" id="UP001054252">
    <property type="component" value="Unassembled WGS sequence"/>
</dbReference>
<feature type="compositionally biased region" description="Basic and acidic residues" evidence="1">
    <location>
        <begin position="218"/>
        <end position="228"/>
    </location>
</feature>
<dbReference type="Pfam" id="PF07839">
    <property type="entry name" value="CaM_binding"/>
    <property type="match status" value="1"/>
</dbReference>
<evidence type="ECO:0000313" key="3">
    <source>
        <dbReference type="EMBL" id="GKV35571.1"/>
    </source>
</evidence>
<feature type="region of interest" description="Disordered" evidence="1">
    <location>
        <begin position="270"/>
        <end position="296"/>
    </location>
</feature>
<feature type="region of interest" description="Disordered" evidence="1">
    <location>
        <begin position="210"/>
        <end position="252"/>
    </location>
</feature>
<proteinExistence type="predicted"/>
<dbReference type="PANTHER" id="PTHR33349">
    <property type="entry name" value="EMB|CAB62594.1"/>
    <property type="match status" value="1"/>
</dbReference>
<reference evidence="3 4" key="1">
    <citation type="journal article" date="2021" name="Commun. Biol.">
        <title>The genome of Shorea leprosula (Dipterocarpaceae) highlights the ecological relevance of drought in aseasonal tropical rainforests.</title>
        <authorList>
            <person name="Ng K.K.S."/>
            <person name="Kobayashi M.J."/>
            <person name="Fawcett J.A."/>
            <person name="Hatakeyama M."/>
            <person name="Paape T."/>
            <person name="Ng C.H."/>
            <person name="Ang C.C."/>
            <person name="Tnah L.H."/>
            <person name="Lee C.T."/>
            <person name="Nishiyama T."/>
            <person name="Sese J."/>
            <person name="O'Brien M.J."/>
            <person name="Copetti D."/>
            <person name="Mohd Noor M.I."/>
            <person name="Ong R.C."/>
            <person name="Putra M."/>
            <person name="Sireger I.Z."/>
            <person name="Indrioko S."/>
            <person name="Kosugi Y."/>
            <person name="Izuno A."/>
            <person name="Isagi Y."/>
            <person name="Lee S.L."/>
            <person name="Shimizu K.K."/>
        </authorList>
    </citation>
    <scope>NUCLEOTIDE SEQUENCE [LARGE SCALE GENOMIC DNA]</scope>
    <source>
        <strain evidence="3">214</strain>
    </source>
</reference>
<name>A0AAV5LE71_9ROSI</name>
<dbReference type="GO" id="GO:0005516">
    <property type="term" value="F:calmodulin binding"/>
    <property type="evidence" value="ECO:0007669"/>
    <property type="project" value="InterPro"/>
</dbReference>
<dbReference type="InterPro" id="IPR012417">
    <property type="entry name" value="CaM-bd_dom_pln"/>
</dbReference>
<evidence type="ECO:0000313" key="4">
    <source>
        <dbReference type="Proteomes" id="UP001054252"/>
    </source>
</evidence>